<protein>
    <submittedName>
        <fullName evidence="1">Uncharacterized protein</fullName>
    </submittedName>
</protein>
<dbReference type="Proteomes" id="UP001345963">
    <property type="component" value="Unassembled WGS sequence"/>
</dbReference>
<name>A0ABU7ARW6_9TELE</name>
<evidence type="ECO:0000313" key="2">
    <source>
        <dbReference type="Proteomes" id="UP001345963"/>
    </source>
</evidence>
<proteinExistence type="predicted"/>
<gene>
    <name evidence="1" type="ORF">ATANTOWER_030243</name>
</gene>
<accession>A0ABU7ARW6</accession>
<organism evidence="1 2">
    <name type="scientific">Ataeniobius toweri</name>
    <dbReference type="NCBI Taxonomy" id="208326"/>
    <lineage>
        <taxon>Eukaryota</taxon>
        <taxon>Metazoa</taxon>
        <taxon>Chordata</taxon>
        <taxon>Craniata</taxon>
        <taxon>Vertebrata</taxon>
        <taxon>Euteleostomi</taxon>
        <taxon>Actinopterygii</taxon>
        <taxon>Neopterygii</taxon>
        <taxon>Teleostei</taxon>
        <taxon>Neoteleostei</taxon>
        <taxon>Acanthomorphata</taxon>
        <taxon>Ovalentaria</taxon>
        <taxon>Atherinomorphae</taxon>
        <taxon>Cyprinodontiformes</taxon>
        <taxon>Goodeidae</taxon>
        <taxon>Ataeniobius</taxon>
    </lineage>
</organism>
<comment type="caution">
    <text evidence="1">The sequence shown here is derived from an EMBL/GenBank/DDBJ whole genome shotgun (WGS) entry which is preliminary data.</text>
</comment>
<sequence length="110" mass="12390">MQKSNGALSSRTNYKIKDCIKIKIRRCNIFFCFFLQPKKMAFSSTTRKHIFNFMLGLCFCSSNAPGCGELYDIVIPVNGYFKCQIKVVPPPHPGNNGSPDSELLSQPKHV</sequence>
<keyword evidence="2" id="KW-1185">Reference proteome</keyword>
<dbReference type="EMBL" id="JAHUTI010027732">
    <property type="protein sequence ID" value="MED6240882.1"/>
    <property type="molecule type" value="Genomic_DNA"/>
</dbReference>
<reference evidence="1 2" key="1">
    <citation type="submission" date="2021-07" db="EMBL/GenBank/DDBJ databases">
        <authorList>
            <person name="Palmer J.M."/>
        </authorList>
    </citation>
    <scope>NUCLEOTIDE SEQUENCE [LARGE SCALE GENOMIC DNA]</scope>
    <source>
        <strain evidence="1 2">AT_MEX2019</strain>
        <tissue evidence="1">Muscle</tissue>
    </source>
</reference>
<evidence type="ECO:0000313" key="1">
    <source>
        <dbReference type="EMBL" id="MED6240882.1"/>
    </source>
</evidence>